<reference evidence="2 3" key="1">
    <citation type="submission" date="2020-02" db="EMBL/GenBank/DDBJ databases">
        <title>Draft genome sequence of two Spirosoma agri KCTC 52727 and Spirosoma terrae KCTC 52035.</title>
        <authorList>
            <person name="Rojas J."/>
            <person name="Ambika Manirajan B."/>
            <person name="Ratering S."/>
            <person name="Suarez C."/>
            <person name="Schnell S."/>
        </authorList>
    </citation>
    <scope>NUCLEOTIDE SEQUENCE [LARGE SCALE GENOMIC DNA]</scope>
    <source>
        <strain evidence="2 3">KCTC 52727</strain>
    </source>
</reference>
<gene>
    <name evidence="2" type="ORF">GK091_25790</name>
</gene>
<proteinExistence type="predicted"/>
<dbReference type="Pfam" id="PF09917">
    <property type="entry name" value="DUF2147"/>
    <property type="match status" value="1"/>
</dbReference>
<accession>A0A6M0IQI3</accession>
<comment type="caution">
    <text evidence="2">The sequence shown here is derived from an EMBL/GenBank/DDBJ whole genome shotgun (WGS) entry which is preliminary data.</text>
</comment>
<dbReference type="Gene3D" id="2.40.128.520">
    <property type="match status" value="1"/>
</dbReference>
<name>A0A6M0IQI3_9BACT</name>
<dbReference type="EMBL" id="JAAGNZ010000004">
    <property type="protein sequence ID" value="NEU70314.1"/>
    <property type="molecule type" value="Genomic_DNA"/>
</dbReference>
<evidence type="ECO:0000313" key="3">
    <source>
        <dbReference type="Proteomes" id="UP000477386"/>
    </source>
</evidence>
<sequence>MRIVVLRNLLLAVLLPFLFIGAKTDQQADRLLGHWLFPSKGSSVNIFRVGNRYFARVAEVDQAGERNFGLVKDTVIIRNLRYDGQMWSDGQLIHPKTGIKLSVEVSMIDPQAIDVTIYKGIKLFHRRFNMTRKVS</sequence>
<organism evidence="2 3">
    <name type="scientific">Spirosoma agri</name>
    <dbReference type="NCBI Taxonomy" id="1987381"/>
    <lineage>
        <taxon>Bacteria</taxon>
        <taxon>Pseudomonadati</taxon>
        <taxon>Bacteroidota</taxon>
        <taxon>Cytophagia</taxon>
        <taxon>Cytophagales</taxon>
        <taxon>Cytophagaceae</taxon>
        <taxon>Spirosoma</taxon>
    </lineage>
</organism>
<evidence type="ECO:0000313" key="2">
    <source>
        <dbReference type="EMBL" id="NEU70314.1"/>
    </source>
</evidence>
<dbReference type="AlphaFoldDB" id="A0A6M0IQI3"/>
<dbReference type="Proteomes" id="UP000477386">
    <property type="component" value="Unassembled WGS sequence"/>
</dbReference>
<dbReference type="InterPro" id="IPR019223">
    <property type="entry name" value="DUF2147"/>
</dbReference>
<keyword evidence="3" id="KW-1185">Reference proteome</keyword>
<protein>
    <submittedName>
        <fullName evidence="2">DUF2147 domain-containing protein</fullName>
    </submittedName>
</protein>
<evidence type="ECO:0000259" key="1">
    <source>
        <dbReference type="Pfam" id="PF09917"/>
    </source>
</evidence>
<feature type="domain" description="DUF2147" evidence="1">
    <location>
        <begin position="33"/>
        <end position="132"/>
    </location>
</feature>